<organism evidence="1 2">
    <name type="scientific">Bartonella tribocorum</name>
    <dbReference type="NCBI Taxonomy" id="85701"/>
    <lineage>
        <taxon>Bacteria</taxon>
        <taxon>Pseudomonadati</taxon>
        <taxon>Pseudomonadota</taxon>
        <taxon>Alphaproteobacteria</taxon>
        <taxon>Hyphomicrobiales</taxon>
        <taxon>Bartonellaceae</taxon>
        <taxon>Bartonella</taxon>
    </lineage>
</organism>
<protein>
    <submittedName>
        <fullName evidence="1">Uncharacterized protein</fullName>
    </submittedName>
</protein>
<comment type="caution">
    <text evidence="1">The sequence shown here is derived from an EMBL/GenBank/DDBJ whole genome shotgun (WGS) entry which is preliminary data.</text>
</comment>
<reference evidence="1 2" key="1">
    <citation type="submission" date="2017-06" db="EMBL/GenBank/DDBJ databases">
        <title>Draft genome of Bartonella tribocorum C635.</title>
        <authorList>
            <person name="Hadjadj L."/>
            <person name="Jiyipong T."/>
            <person name="Diene S.M."/>
            <person name="Morand S."/>
            <person name="Rolain J.-M."/>
        </authorList>
    </citation>
    <scope>NUCLEOTIDE SEQUENCE [LARGE SCALE GENOMIC DNA]</scope>
    <source>
        <strain evidence="1 2">C635</strain>
    </source>
</reference>
<accession>A0A2M6UU48</accession>
<gene>
    <name evidence="1" type="ORF">CEV08_05485</name>
</gene>
<dbReference type="OrthoDB" id="9804286at2"/>
<name>A0A2M6UU48_9HYPH</name>
<dbReference type="AlphaFoldDB" id="A0A2M6UU48"/>
<proteinExistence type="predicted"/>
<sequence length="160" mass="18433">MLISIKKDIKKLPKADFGIICALSPNQLGLWIMNEWCVKNKQAFINSDHVNGLTASEAFYRSQPNDCYGNNSTTSNFSQKMAISFMELMLRIIITLKLHYFLPLIRFEAPYRLRRLLNFSVVMKNSFPLIPRWGYETANFSQKKVLFSGNSYCTIDGTTQ</sequence>
<evidence type="ECO:0000313" key="2">
    <source>
        <dbReference type="Proteomes" id="UP000230791"/>
    </source>
</evidence>
<dbReference type="EMBL" id="NJPP01000017">
    <property type="protein sequence ID" value="PIT69730.1"/>
    <property type="molecule type" value="Genomic_DNA"/>
</dbReference>
<evidence type="ECO:0000313" key="1">
    <source>
        <dbReference type="EMBL" id="PIT69730.1"/>
    </source>
</evidence>
<dbReference type="RefSeq" id="WP_100130711.1">
    <property type="nucleotide sequence ID" value="NZ_CADDYJ010000012.1"/>
</dbReference>
<dbReference type="Proteomes" id="UP000230791">
    <property type="component" value="Unassembled WGS sequence"/>
</dbReference>